<name>A0A2S4KQD9_9HYPO</name>
<evidence type="ECO:0000313" key="2">
    <source>
        <dbReference type="Proteomes" id="UP000237481"/>
    </source>
</evidence>
<gene>
    <name evidence="1" type="ORF">TPAR_07397</name>
</gene>
<protein>
    <submittedName>
        <fullName evidence="1">Uncharacterized protein</fullName>
    </submittedName>
</protein>
<comment type="caution">
    <text evidence="1">The sequence shown here is derived from an EMBL/GenBank/DDBJ whole genome shotgun (WGS) entry which is preliminary data.</text>
</comment>
<dbReference type="AlphaFoldDB" id="A0A2S4KQD9"/>
<dbReference type="EMBL" id="PKSG01000864">
    <property type="protein sequence ID" value="POR32397.1"/>
    <property type="molecule type" value="Genomic_DNA"/>
</dbReference>
<accession>A0A2S4KQD9</accession>
<keyword evidence="2" id="KW-1185">Reference proteome</keyword>
<sequence>MPPGRNQARCRVVYKTLRHRAAAPVRADQTSHLQQGPVRIDIRRPEVNLAPGLGLALLPRPPLRLRLGLVVAAAAPDLEPLDLEAVLEVVLPRQARVERAPAGPVVVVEDAKLERVVEEQGHGPQGEHFVSA</sequence>
<dbReference type="Proteomes" id="UP000237481">
    <property type="component" value="Unassembled WGS sequence"/>
</dbReference>
<proteinExistence type="predicted"/>
<reference evidence="1 2" key="1">
    <citation type="submission" date="2018-01" db="EMBL/GenBank/DDBJ databases">
        <title>Harnessing the power of phylogenomics to disentangle the directionality and signatures of interkingdom host jumping in the parasitic fungal genus Tolypocladium.</title>
        <authorList>
            <person name="Quandt C.A."/>
            <person name="Patterson W."/>
            <person name="Spatafora J.W."/>
        </authorList>
    </citation>
    <scope>NUCLEOTIDE SEQUENCE [LARGE SCALE GENOMIC DNA]</scope>
    <source>
        <strain evidence="1 2">NRBC 100945</strain>
    </source>
</reference>
<dbReference type="OrthoDB" id="6604018at2759"/>
<organism evidence="1 2">
    <name type="scientific">Tolypocladium paradoxum</name>
    <dbReference type="NCBI Taxonomy" id="94208"/>
    <lineage>
        <taxon>Eukaryota</taxon>
        <taxon>Fungi</taxon>
        <taxon>Dikarya</taxon>
        <taxon>Ascomycota</taxon>
        <taxon>Pezizomycotina</taxon>
        <taxon>Sordariomycetes</taxon>
        <taxon>Hypocreomycetidae</taxon>
        <taxon>Hypocreales</taxon>
        <taxon>Ophiocordycipitaceae</taxon>
        <taxon>Tolypocladium</taxon>
    </lineage>
</organism>
<feature type="non-terminal residue" evidence="1">
    <location>
        <position position="132"/>
    </location>
</feature>
<evidence type="ECO:0000313" key="1">
    <source>
        <dbReference type="EMBL" id="POR32397.1"/>
    </source>
</evidence>